<evidence type="ECO:0000256" key="9">
    <source>
        <dbReference type="SAM" id="Phobius"/>
    </source>
</evidence>
<feature type="transmembrane region" description="Helical" evidence="9">
    <location>
        <begin position="293"/>
        <end position="311"/>
    </location>
</feature>
<reference evidence="10" key="1">
    <citation type="submission" date="2015-10" db="EMBL/GenBank/DDBJ databases">
        <authorList>
            <person name="Regsiter A."/>
            <person name="william w."/>
        </authorList>
    </citation>
    <scope>NUCLEOTIDE SEQUENCE</scope>
    <source>
        <strain evidence="10">Montdore</strain>
    </source>
</reference>
<evidence type="ECO:0000313" key="10">
    <source>
        <dbReference type="EMBL" id="CUS08391.1"/>
    </source>
</evidence>
<evidence type="ECO:0000256" key="2">
    <source>
        <dbReference type="ARBA" id="ARBA00004687"/>
    </source>
</evidence>
<dbReference type="Proteomes" id="UP001412239">
    <property type="component" value="Unassembled WGS sequence"/>
</dbReference>
<feature type="compositionally biased region" description="Polar residues" evidence="8">
    <location>
        <begin position="17"/>
        <end position="34"/>
    </location>
</feature>
<evidence type="ECO:0000256" key="4">
    <source>
        <dbReference type="ARBA" id="ARBA00022502"/>
    </source>
</evidence>
<feature type="transmembrane region" description="Helical" evidence="9">
    <location>
        <begin position="405"/>
        <end position="425"/>
    </location>
</feature>
<feature type="compositionally biased region" description="Polar residues" evidence="8">
    <location>
        <begin position="53"/>
        <end position="62"/>
    </location>
</feature>
<evidence type="ECO:0000256" key="1">
    <source>
        <dbReference type="ARBA" id="ARBA00004141"/>
    </source>
</evidence>
<protein>
    <recommendedName>
        <fullName evidence="12">GPI2-domain-containing protein</fullName>
    </recommendedName>
</protein>
<feature type="region of interest" description="Disordered" evidence="8">
    <location>
        <begin position="1"/>
        <end position="65"/>
    </location>
</feature>
<name>A0A292PNP6_9PEZI</name>
<feature type="compositionally biased region" description="Gly residues" evidence="8">
    <location>
        <begin position="183"/>
        <end position="200"/>
    </location>
</feature>
<sequence length="478" mass="51596">MPPHMQAPTPHRPSPPRLTTTSDITGPAWAQQNLLPIDRRPPRAPSPRPPNNIAATDISSSAPRIKKRKPWRKLLWVKQDYPDNWVDPTFLSQLQRNINVHPYDFYSLVADSTVIVQHLSSVVIFVTSFIAMFKERVSPVSVALASTALTVAGWAVWDMGWEKREKVVRGIREHRRRGNEAGSSGGGGGGSGGLSPGVGLGLVMSGRGESGDGGDGSYFPPYPPLPQERGAGGSSGVSTPNSPVKKHRMDSIGTGDHTSTSAATAAADAKAAPESQDEQSYVRSEQRSRRLKTAKSTLLIYFTLLGLSPILRSLTGSITDDSIWAIATWLFLANTLSFDYGSGVEVKFPASLSTNAAITSSVVLASRLPSEGDLPPNTAHVFSLILTSIQVFGLFPVFRRYLKHVSWGLHVCLTVVLVLGAAGGLGAVVGWGWAVVWVLGVVGGMGGCGWWLIGLQKYKKYIHGPWDPARPVIRRQWE</sequence>
<evidence type="ECO:0000256" key="6">
    <source>
        <dbReference type="ARBA" id="ARBA00022989"/>
    </source>
</evidence>
<dbReference type="GO" id="GO:0000506">
    <property type="term" value="C:glycosylphosphatidylinositol-N-acetylglucosaminyltransferase (GPI-GnT) complex"/>
    <property type="evidence" value="ECO:0007669"/>
    <property type="project" value="TreeGrafter"/>
</dbReference>
<evidence type="ECO:0000256" key="3">
    <source>
        <dbReference type="ARBA" id="ARBA00008321"/>
    </source>
</evidence>
<dbReference type="InterPro" id="IPR009450">
    <property type="entry name" value="Plno_GlcNAc_GPI2"/>
</dbReference>
<dbReference type="UniPathway" id="UPA00196"/>
<feature type="transmembrane region" description="Helical" evidence="9">
    <location>
        <begin position="431"/>
        <end position="453"/>
    </location>
</feature>
<evidence type="ECO:0000256" key="5">
    <source>
        <dbReference type="ARBA" id="ARBA00022692"/>
    </source>
</evidence>
<feature type="non-terminal residue" evidence="10">
    <location>
        <position position="478"/>
    </location>
</feature>
<keyword evidence="7 9" id="KW-0472">Membrane</keyword>
<dbReference type="Pfam" id="PF06432">
    <property type="entry name" value="GPI2"/>
    <property type="match status" value="1"/>
</dbReference>
<keyword evidence="5 9" id="KW-0812">Transmembrane</keyword>
<feature type="transmembrane region" description="Helical" evidence="9">
    <location>
        <begin position="378"/>
        <end position="398"/>
    </location>
</feature>
<keyword evidence="6 9" id="KW-1133">Transmembrane helix</keyword>
<dbReference type="PANTHER" id="PTHR12982">
    <property type="entry name" value="PHOSPHATIDYLINOSITOL GLYCAN, CLASS C"/>
    <property type="match status" value="1"/>
</dbReference>
<evidence type="ECO:0008006" key="12">
    <source>
        <dbReference type="Google" id="ProtNLM"/>
    </source>
</evidence>
<keyword evidence="4" id="KW-0337">GPI-anchor biosynthesis</keyword>
<evidence type="ECO:0000256" key="7">
    <source>
        <dbReference type="ARBA" id="ARBA00023136"/>
    </source>
</evidence>
<dbReference type="EMBL" id="LN891134">
    <property type="protein sequence ID" value="CUS08391.1"/>
    <property type="molecule type" value="Genomic_DNA"/>
</dbReference>
<feature type="compositionally biased region" description="Pro residues" evidence="8">
    <location>
        <begin position="1"/>
        <end position="16"/>
    </location>
</feature>
<dbReference type="AlphaFoldDB" id="A0A292PNP6"/>
<gene>
    <name evidence="10" type="ORF">GSTUAT00007537001</name>
</gene>
<feature type="transmembrane region" description="Helical" evidence="9">
    <location>
        <begin position="105"/>
        <end position="131"/>
    </location>
</feature>
<dbReference type="GO" id="GO:0006506">
    <property type="term" value="P:GPI anchor biosynthetic process"/>
    <property type="evidence" value="ECO:0007669"/>
    <property type="project" value="UniProtKB-UniPathway"/>
</dbReference>
<comment type="subcellular location">
    <subcellularLocation>
        <location evidence="1">Membrane</location>
        <topology evidence="1">Multi-pass membrane protein</topology>
    </subcellularLocation>
</comment>
<proteinExistence type="inferred from homology"/>
<accession>A0A292PNP6</accession>
<comment type="similarity">
    <text evidence="3">Belongs to the PIGC family.</text>
</comment>
<dbReference type="PANTHER" id="PTHR12982:SF0">
    <property type="entry name" value="PHOSPHATIDYLINOSITOL N-ACETYLGLUCOSAMINYLTRANSFERASE SUBUNIT C"/>
    <property type="match status" value="1"/>
</dbReference>
<feature type="region of interest" description="Disordered" evidence="8">
    <location>
        <begin position="172"/>
        <end position="288"/>
    </location>
</feature>
<keyword evidence="11" id="KW-1185">Reference proteome</keyword>
<comment type="pathway">
    <text evidence="2">Glycolipid biosynthesis; glycosylphosphatidylinositol-anchor biosynthesis.</text>
</comment>
<evidence type="ECO:0000313" key="11">
    <source>
        <dbReference type="Proteomes" id="UP001412239"/>
    </source>
</evidence>
<evidence type="ECO:0000256" key="8">
    <source>
        <dbReference type="SAM" id="MobiDB-lite"/>
    </source>
</evidence>
<organism evidence="10 11">
    <name type="scientific">Tuber aestivum</name>
    <name type="common">summer truffle</name>
    <dbReference type="NCBI Taxonomy" id="59557"/>
    <lineage>
        <taxon>Eukaryota</taxon>
        <taxon>Fungi</taxon>
        <taxon>Dikarya</taxon>
        <taxon>Ascomycota</taxon>
        <taxon>Pezizomycotina</taxon>
        <taxon>Pezizomycetes</taxon>
        <taxon>Pezizales</taxon>
        <taxon>Tuberaceae</taxon>
        <taxon>Tuber</taxon>
    </lineage>
</organism>
<feature type="compositionally biased region" description="Low complexity" evidence="8">
    <location>
        <begin position="258"/>
        <end position="272"/>
    </location>
</feature>